<dbReference type="GO" id="GO:0006814">
    <property type="term" value="P:sodium ion transport"/>
    <property type="evidence" value="ECO:0007669"/>
    <property type="project" value="InterPro"/>
</dbReference>
<evidence type="ECO:0000313" key="3">
    <source>
        <dbReference type="EMBL" id="HJB28603.1"/>
    </source>
</evidence>
<dbReference type="NCBIfam" id="TIGR00792">
    <property type="entry name" value="gph"/>
    <property type="match status" value="1"/>
</dbReference>
<accession>A0A9D2RVT1</accession>
<feature type="transmembrane region" description="Helical" evidence="2">
    <location>
        <begin position="415"/>
        <end position="434"/>
    </location>
</feature>
<dbReference type="Pfam" id="PF13347">
    <property type="entry name" value="MFS_2"/>
    <property type="match status" value="1"/>
</dbReference>
<dbReference type="PANTHER" id="PTHR11328:SF24">
    <property type="entry name" value="MAJOR FACILITATOR SUPERFAMILY (MFS) PROFILE DOMAIN-CONTAINING PROTEIN"/>
    <property type="match status" value="1"/>
</dbReference>
<keyword evidence="2" id="KW-0812">Transmembrane</keyword>
<feature type="transmembrane region" description="Helical" evidence="2">
    <location>
        <begin position="331"/>
        <end position="355"/>
    </location>
</feature>
<evidence type="ECO:0000256" key="1">
    <source>
        <dbReference type="SAM" id="MobiDB-lite"/>
    </source>
</evidence>
<proteinExistence type="predicted"/>
<dbReference type="PANTHER" id="PTHR11328">
    <property type="entry name" value="MAJOR FACILITATOR SUPERFAMILY DOMAIN-CONTAINING PROTEIN"/>
    <property type="match status" value="1"/>
</dbReference>
<protein>
    <submittedName>
        <fullName evidence="3">MFS transporter</fullName>
    </submittedName>
</protein>
<dbReference type="InterPro" id="IPR036259">
    <property type="entry name" value="MFS_trans_sf"/>
</dbReference>
<keyword evidence="2" id="KW-1133">Transmembrane helix</keyword>
<dbReference type="SUPFAM" id="SSF103473">
    <property type="entry name" value="MFS general substrate transporter"/>
    <property type="match status" value="1"/>
</dbReference>
<dbReference type="GO" id="GO:0015293">
    <property type="term" value="F:symporter activity"/>
    <property type="evidence" value="ECO:0007669"/>
    <property type="project" value="InterPro"/>
</dbReference>
<reference evidence="3" key="1">
    <citation type="journal article" date="2021" name="PeerJ">
        <title>Extensive microbial diversity within the chicken gut microbiome revealed by metagenomics and culture.</title>
        <authorList>
            <person name="Gilroy R."/>
            <person name="Ravi A."/>
            <person name="Getino M."/>
            <person name="Pursley I."/>
            <person name="Horton D.L."/>
            <person name="Alikhan N.F."/>
            <person name="Baker D."/>
            <person name="Gharbi K."/>
            <person name="Hall N."/>
            <person name="Watson M."/>
            <person name="Adriaenssens E.M."/>
            <person name="Foster-Nyarko E."/>
            <person name="Jarju S."/>
            <person name="Secka A."/>
            <person name="Antonio M."/>
            <person name="Oren A."/>
            <person name="Chaudhuri R.R."/>
            <person name="La Ragione R."/>
            <person name="Hildebrand F."/>
            <person name="Pallen M.J."/>
        </authorList>
    </citation>
    <scope>NUCLEOTIDE SEQUENCE</scope>
    <source>
        <strain evidence="3">ChiSjej1B19-5720</strain>
    </source>
</reference>
<feature type="transmembrane region" description="Helical" evidence="2">
    <location>
        <begin position="380"/>
        <end position="400"/>
    </location>
</feature>
<reference evidence="3" key="2">
    <citation type="submission" date="2021-04" db="EMBL/GenBank/DDBJ databases">
        <authorList>
            <person name="Gilroy R."/>
        </authorList>
    </citation>
    <scope>NUCLEOTIDE SEQUENCE</scope>
    <source>
        <strain evidence="3">ChiSjej1B19-5720</strain>
    </source>
</reference>
<dbReference type="AlphaFoldDB" id="A0A9D2RVT1"/>
<organism evidence="3 4">
    <name type="scientific">Candidatus Blautia faecavium</name>
    <dbReference type="NCBI Taxonomy" id="2838487"/>
    <lineage>
        <taxon>Bacteria</taxon>
        <taxon>Bacillati</taxon>
        <taxon>Bacillota</taxon>
        <taxon>Clostridia</taxon>
        <taxon>Lachnospirales</taxon>
        <taxon>Lachnospiraceae</taxon>
        <taxon>Blautia</taxon>
    </lineage>
</organism>
<dbReference type="GO" id="GO:0005886">
    <property type="term" value="C:plasma membrane"/>
    <property type="evidence" value="ECO:0007669"/>
    <property type="project" value="TreeGrafter"/>
</dbReference>
<feature type="transmembrane region" description="Helical" evidence="2">
    <location>
        <begin position="239"/>
        <end position="263"/>
    </location>
</feature>
<feature type="transmembrane region" description="Helical" evidence="2">
    <location>
        <begin position="84"/>
        <end position="103"/>
    </location>
</feature>
<feature type="transmembrane region" description="Helical" evidence="2">
    <location>
        <begin position="269"/>
        <end position="289"/>
    </location>
</feature>
<feature type="transmembrane region" description="Helical" evidence="2">
    <location>
        <begin position="115"/>
        <end position="135"/>
    </location>
</feature>
<gene>
    <name evidence="3" type="ORF">IAA06_07385</name>
</gene>
<dbReference type="CDD" id="cd17332">
    <property type="entry name" value="MFS_MelB_like"/>
    <property type="match status" value="1"/>
</dbReference>
<comment type="caution">
    <text evidence="3">The sequence shown here is derived from an EMBL/GenBank/DDBJ whole genome shotgun (WGS) entry which is preliminary data.</text>
</comment>
<dbReference type="EMBL" id="DWYZ01000143">
    <property type="protein sequence ID" value="HJB28603.1"/>
    <property type="molecule type" value="Genomic_DNA"/>
</dbReference>
<evidence type="ECO:0000313" key="4">
    <source>
        <dbReference type="Proteomes" id="UP000823842"/>
    </source>
</evidence>
<evidence type="ECO:0000256" key="2">
    <source>
        <dbReference type="SAM" id="Phobius"/>
    </source>
</evidence>
<dbReference type="GO" id="GO:0008643">
    <property type="term" value="P:carbohydrate transport"/>
    <property type="evidence" value="ECO:0007669"/>
    <property type="project" value="InterPro"/>
</dbReference>
<feature type="compositionally biased region" description="Basic and acidic residues" evidence="1">
    <location>
        <begin position="443"/>
        <end position="452"/>
    </location>
</feature>
<dbReference type="Gene3D" id="1.20.1250.20">
    <property type="entry name" value="MFS general substrate transporter like domains"/>
    <property type="match status" value="1"/>
</dbReference>
<sequence>MEQQNKKLSLKSYIGYGLAEAGGQFSWTLVSSYLTIFYSDVVGLAPAAISLIMLIARICDAISNPLMGAVTERTHTRWGSFRPYLLFATPFLALFNCLTFLNMDISRNSKIIWCLITYILCGMAYTAVSISTGALANSMTIVNSERVTLNSFRNIIGNAAVFIINAATMPLILYFGNGDTSDGMGYFMAAVIYSLISIPCLWTAFVSAKEVVNTHKKEEKSASLLSSFVQTFKDRDSMLVFLAMILVMTAVMGRSSIMAYYFIYVLDNAPAMAVCTSAMTLGGLLPGFYSPFLLNKIDKKWAGAGGCIACAIVCILLYFCGGFHPPLPVLAAVHFLYGAANCVGLTTFALTAEIIDDSWIRTGHRADGVIYSCISFGTKLGHALGGSVGILILGAVGFAANTTMPSSVLSDMNKVINFFPAVIFLLAALCFSRIRMTNARGKENEKTVEEMLRSSASNQKNM</sequence>
<keyword evidence="2" id="KW-0472">Membrane</keyword>
<dbReference type="Proteomes" id="UP000823842">
    <property type="component" value="Unassembled WGS sequence"/>
</dbReference>
<dbReference type="InterPro" id="IPR039672">
    <property type="entry name" value="MFS_2"/>
</dbReference>
<feature type="region of interest" description="Disordered" evidence="1">
    <location>
        <begin position="443"/>
        <end position="462"/>
    </location>
</feature>
<feature type="transmembrane region" description="Helical" evidence="2">
    <location>
        <begin position="44"/>
        <end position="63"/>
    </location>
</feature>
<name>A0A9D2RVT1_9FIRM</name>
<feature type="transmembrane region" description="Helical" evidence="2">
    <location>
        <begin position="301"/>
        <end position="319"/>
    </location>
</feature>
<feature type="transmembrane region" description="Helical" evidence="2">
    <location>
        <begin position="155"/>
        <end position="175"/>
    </location>
</feature>
<dbReference type="InterPro" id="IPR001927">
    <property type="entry name" value="Na/Gal_symport"/>
</dbReference>
<feature type="transmembrane region" description="Helical" evidence="2">
    <location>
        <begin position="187"/>
        <end position="208"/>
    </location>
</feature>